<dbReference type="AlphaFoldDB" id="A0AAV9VAD5"/>
<sequence length="564" mass="62006">MRKIDSKKMSERATAPVFAQAEQATMSETSSQEFLFEEFGTITPPAPGSPPWGSENYDSDFFRDCSWGGMYLPDLPAEPASPLTTTGIPAEAGGEIVAQQPPEPPAPVDEALPTAGEGEGSKELPSNGESASSNDSGAGEAGVESLGAGDAPSHPATTGGPTPTTGGEDPYAALNRFFNLSDPEFEVSADESGEPSTNWAQTLDIALGAGDADPDQTLVTVGEGDNDTSGLTLTGNNEGAGDNILSYIEDGYQVTVYANGTKKFTPVARPEPGSVSPDELRRPPGTAVRVTRKRSRKERQEVETVDDHDEVEVIEVAPKRPRVQAPPLMPTDKFCLIFPQPAGYDWDEYRGVKIESAEFFQQLLPVDSVEEAERMVKWWRQEWEDKGSNLTFLMSLPWKTDPSSSAKRLIRYAQPLCDRMREELGSEYYDRLMDPDNKKYYGHIYYRMCMDVQQLTKEKWRREEEAAAKAREPVGAAAAKQSRKRKAPNNDNGEVDAPAPPARKKQKKKKAKAKAPPRRLCDDGKIIRERGRMRGFEGSLYTTEEEYDAMHALQMSLLGRHSTP</sequence>
<dbReference type="Proteomes" id="UP001373714">
    <property type="component" value="Unassembled WGS sequence"/>
</dbReference>
<comment type="caution">
    <text evidence="2">The sequence shown here is derived from an EMBL/GenBank/DDBJ whole genome shotgun (WGS) entry which is preliminary data.</text>
</comment>
<name>A0AAV9VAD5_9PEZI</name>
<evidence type="ECO:0000313" key="3">
    <source>
        <dbReference type="Proteomes" id="UP001373714"/>
    </source>
</evidence>
<feature type="region of interest" description="Disordered" evidence="1">
    <location>
        <begin position="76"/>
        <end position="196"/>
    </location>
</feature>
<evidence type="ECO:0000256" key="1">
    <source>
        <dbReference type="SAM" id="MobiDB-lite"/>
    </source>
</evidence>
<reference evidence="2 3" key="1">
    <citation type="submission" date="2019-10" db="EMBL/GenBank/DDBJ databases">
        <authorList>
            <person name="Palmer J.M."/>
        </authorList>
    </citation>
    <scope>NUCLEOTIDE SEQUENCE [LARGE SCALE GENOMIC DNA]</scope>
    <source>
        <strain evidence="2 3">TWF730</strain>
    </source>
</reference>
<feature type="compositionally biased region" description="Basic residues" evidence="1">
    <location>
        <begin position="502"/>
        <end position="517"/>
    </location>
</feature>
<feature type="compositionally biased region" description="Polar residues" evidence="1">
    <location>
        <begin position="227"/>
        <end position="237"/>
    </location>
</feature>
<evidence type="ECO:0000313" key="2">
    <source>
        <dbReference type="EMBL" id="KAK6358034.1"/>
    </source>
</evidence>
<dbReference type="EMBL" id="JAVHNS010000004">
    <property type="protein sequence ID" value="KAK6358034.1"/>
    <property type="molecule type" value="Genomic_DNA"/>
</dbReference>
<feature type="compositionally biased region" description="Low complexity" evidence="1">
    <location>
        <begin position="157"/>
        <end position="167"/>
    </location>
</feature>
<feature type="compositionally biased region" description="Acidic residues" evidence="1">
    <location>
        <begin position="183"/>
        <end position="193"/>
    </location>
</feature>
<gene>
    <name evidence="2" type="ORF">TWF730_007388</name>
</gene>
<feature type="region of interest" description="Disordered" evidence="1">
    <location>
        <begin position="209"/>
        <end position="239"/>
    </location>
</feature>
<protein>
    <submittedName>
        <fullName evidence="2">Uncharacterized protein</fullName>
    </submittedName>
</protein>
<accession>A0AAV9VAD5</accession>
<organism evidence="2 3">
    <name type="scientific">Orbilia blumenaviensis</name>
    <dbReference type="NCBI Taxonomy" id="1796055"/>
    <lineage>
        <taxon>Eukaryota</taxon>
        <taxon>Fungi</taxon>
        <taxon>Dikarya</taxon>
        <taxon>Ascomycota</taxon>
        <taxon>Pezizomycotina</taxon>
        <taxon>Orbiliomycetes</taxon>
        <taxon>Orbiliales</taxon>
        <taxon>Orbiliaceae</taxon>
        <taxon>Orbilia</taxon>
    </lineage>
</organism>
<keyword evidence="3" id="KW-1185">Reference proteome</keyword>
<feature type="compositionally biased region" description="Basic and acidic residues" evidence="1">
    <location>
        <begin position="463"/>
        <end position="472"/>
    </location>
</feature>
<feature type="region of interest" description="Disordered" evidence="1">
    <location>
        <begin position="463"/>
        <end position="526"/>
    </location>
</feature>
<feature type="compositionally biased region" description="Polar residues" evidence="1">
    <location>
        <begin position="127"/>
        <end position="136"/>
    </location>
</feature>
<proteinExistence type="predicted"/>